<evidence type="ECO:0000313" key="2">
    <source>
        <dbReference type="EMBL" id="MFD2256856.1"/>
    </source>
</evidence>
<reference evidence="3" key="1">
    <citation type="journal article" date="2019" name="Int. J. Syst. Evol. Microbiol.">
        <title>The Global Catalogue of Microorganisms (GCM) 10K type strain sequencing project: providing services to taxonomists for standard genome sequencing and annotation.</title>
        <authorList>
            <consortium name="The Broad Institute Genomics Platform"/>
            <consortium name="The Broad Institute Genome Sequencing Center for Infectious Disease"/>
            <person name="Wu L."/>
            <person name="Ma J."/>
        </authorList>
    </citation>
    <scope>NUCLEOTIDE SEQUENCE [LARGE SCALE GENOMIC DNA]</scope>
    <source>
        <strain evidence="3">CGMCC 4.7106</strain>
    </source>
</reference>
<organism evidence="2 3">
    <name type="scientific">Luteolibacter algae</name>
    <dbReference type="NCBI Taxonomy" id="454151"/>
    <lineage>
        <taxon>Bacteria</taxon>
        <taxon>Pseudomonadati</taxon>
        <taxon>Verrucomicrobiota</taxon>
        <taxon>Verrucomicrobiia</taxon>
        <taxon>Verrucomicrobiales</taxon>
        <taxon>Verrucomicrobiaceae</taxon>
        <taxon>Luteolibacter</taxon>
    </lineage>
</organism>
<evidence type="ECO:0008006" key="4">
    <source>
        <dbReference type="Google" id="ProtNLM"/>
    </source>
</evidence>
<sequence length="195" mass="20417">MNLKHLTTTLILCAALFLQSCASLSDDAFAHAVKAGNHRETMRLMQPHSGKLRIQEMNGKWYNPLQYSIASGDKEASFALLERGAPTQFDGKSLAYNAARVNRPELASSFADTGYGSHSDISRAQADSRAERQANSRANAAALAMGVVFLAALMGGGSSRSGGGSCRVCGGDGIMHEAYGGATCSSCGGSGVDQY</sequence>
<dbReference type="Proteomes" id="UP001597375">
    <property type="component" value="Unassembled WGS sequence"/>
</dbReference>
<gene>
    <name evidence="2" type="ORF">ACFSSA_09225</name>
</gene>
<feature type="signal peptide" evidence="1">
    <location>
        <begin position="1"/>
        <end position="25"/>
    </location>
</feature>
<dbReference type="InterPro" id="IPR036770">
    <property type="entry name" value="Ankyrin_rpt-contain_sf"/>
</dbReference>
<dbReference type="SUPFAM" id="SSF48403">
    <property type="entry name" value="Ankyrin repeat"/>
    <property type="match status" value="1"/>
</dbReference>
<accession>A0ABW5D7Y6</accession>
<dbReference type="PROSITE" id="PS51257">
    <property type="entry name" value="PROKAR_LIPOPROTEIN"/>
    <property type="match status" value="1"/>
</dbReference>
<protein>
    <recommendedName>
        <fullName evidence="4">Ankyrin repeat domain-containing protein</fullName>
    </recommendedName>
</protein>
<comment type="caution">
    <text evidence="2">The sequence shown here is derived from an EMBL/GenBank/DDBJ whole genome shotgun (WGS) entry which is preliminary data.</text>
</comment>
<feature type="chain" id="PRO_5047069869" description="Ankyrin repeat domain-containing protein" evidence="1">
    <location>
        <begin position="26"/>
        <end position="195"/>
    </location>
</feature>
<proteinExistence type="predicted"/>
<keyword evidence="1" id="KW-0732">Signal</keyword>
<evidence type="ECO:0000256" key="1">
    <source>
        <dbReference type="SAM" id="SignalP"/>
    </source>
</evidence>
<evidence type="ECO:0000313" key="3">
    <source>
        <dbReference type="Proteomes" id="UP001597375"/>
    </source>
</evidence>
<dbReference type="RefSeq" id="WP_386820145.1">
    <property type="nucleotide sequence ID" value="NZ_JBHUIT010000017.1"/>
</dbReference>
<name>A0ABW5D7Y6_9BACT</name>
<keyword evidence="3" id="KW-1185">Reference proteome</keyword>
<dbReference type="EMBL" id="JBHUIT010000017">
    <property type="protein sequence ID" value="MFD2256856.1"/>
    <property type="molecule type" value="Genomic_DNA"/>
</dbReference>